<dbReference type="Gene3D" id="2.60.40.420">
    <property type="entry name" value="Cupredoxins - blue copper proteins"/>
    <property type="match status" value="1"/>
</dbReference>
<organism evidence="3 4">
    <name type="scientific">Microthyrium microscopicum</name>
    <dbReference type="NCBI Taxonomy" id="703497"/>
    <lineage>
        <taxon>Eukaryota</taxon>
        <taxon>Fungi</taxon>
        <taxon>Dikarya</taxon>
        <taxon>Ascomycota</taxon>
        <taxon>Pezizomycotina</taxon>
        <taxon>Dothideomycetes</taxon>
        <taxon>Dothideomycetes incertae sedis</taxon>
        <taxon>Microthyriales</taxon>
        <taxon>Microthyriaceae</taxon>
        <taxon>Microthyrium</taxon>
    </lineage>
</organism>
<evidence type="ECO:0008006" key="5">
    <source>
        <dbReference type="Google" id="ProtNLM"/>
    </source>
</evidence>
<dbReference type="CDD" id="cd12087">
    <property type="entry name" value="TM_EGFR-like"/>
    <property type="match status" value="1"/>
</dbReference>
<dbReference type="EMBL" id="MU004231">
    <property type="protein sequence ID" value="KAF2672894.1"/>
    <property type="molecule type" value="Genomic_DNA"/>
</dbReference>
<feature type="region of interest" description="Disordered" evidence="1">
    <location>
        <begin position="391"/>
        <end position="422"/>
    </location>
</feature>
<name>A0A6A6UPR1_9PEZI</name>
<feature type="region of interest" description="Disordered" evidence="1">
    <location>
        <begin position="263"/>
        <end position="289"/>
    </location>
</feature>
<keyword evidence="4" id="KW-1185">Reference proteome</keyword>
<sequence length="422" mass="45728">MDIPKPYNYKKGLTNSPMIQSVVYSLVTHLSLFILLPLQPTAEATTIPLKRVNGWPYDFHGLSFTGLSGGGPPETPTKNDGSSTPPSQTTAIPTTLTKSYLNITATAISEATMLVNAAQIHTIRVGFAGGHVFDPTTTTADVGDLVIFEFFPTNHSVVRGEYTESKACGSSQCNPCVPYELIHPGQTRFHSENFLTQIVLTNGDVPTFNITIGDNFPIWFYYTALDSCHPNGMVSMINPAEGQSIDTQKSAAINADYQLIPGQSWPAEGSSPSSQPNSTSPPSKNSKSQKVSGSAIAGIVIGILLATVLTAALVFFVRRTRQRNAPKNLEDSLSLTKRDAEEQTVPVPMEFEPATPRTQNDLVSPISPPPQRKKSILHFYKYPFAEKPLVAPKGHPALRSGGGRNTTSEFEGEEEYIGRSSR</sequence>
<keyword evidence="2" id="KW-1133">Transmembrane helix</keyword>
<feature type="compositionally biased region" description="Polar residues" evidence="1">
    <location>
        <begin position="76"/>
        <end position="91"/>
    </location>
</feature>
<evidence type="ECO:0000256" key="2">
    <source>
        <dbReference type="SAM" id="Phobius"/>
    </source>
</evidence>
<proteinExistence type="predicted"/>
<feature type="region of interest" description="Disordered" evidence="1">
    <location>
        <begin position="68"/>
        <end position="91"/>
    </location>
</feature>
<accession>A0A6A6UPR1</accession>
<keyword evidence="2" id="KW-0812">Transmembrane</keyword>
<feature type="transmembrane region" description="Helical" evidence="2">
    <location>
        <begin position="295"/>
        <end position="317"/>
    </location>
</feature>
<dbReference type="PANTHER" id="PTHR34883:SF8">
    <property type="entry name" value="EXTRACELLULAR SERINE-RICH PROTEIN (AFU_ORTHOLOGUE AFUA_6G00670)"/>
    <property type="match status" value="1"/>
</dbReference>
<keyword evidence="2" id="KW-0472">Membrane</keyword>
<evidence type="ECO:0000313" key="3">
    <source>
        <dbReference type="EMBL" id="KAF2672894.1"/>
    </source>
</evidence>
<dbReference type="Proteomes" id="UP000799302">
    <property type="component" value="Unassembled WGS sequence"/>
</dbReference>
<evidence type="ECO:0000256" key="1">
    <source>
        <dbReference type="SAM" id="MobiDB-lite"/>
    </source>
</evidence>
<dbReference type="AlphaFoldDB" id="A0A6A6UPR1"/>
<dbReference type="SUPFAM" id="SSF49503">
    <property type="entry name" value="Cupredoxins"/>
    <property type="match status" value="1"/>
</dbReference>
<reference evidence="3" key="1">
    <citation type="journal article" date="2020" name="Stud. Mycol.">
        <title>101 Dothideomycetes genomes: a test case for predicting lifestyles and emergence of pathogens.</title>
        <authorList>
            <person name="Haridas S."/>
            <person name="Albert R."/>
            <person name="Binder M."/>
            <person name="Bloem J."/>
            <person name="Labutti K."/>
            <person name="Salamov A."/>
            <person name="Andreopoulos B."/>
            <person name="Baker S."/>
            <person name="Barry K."/>
            <person name="Bills G."/>
            <person name="Bluhm B."/>
            <person name="Cannon C."/>
            <person name="Castanera R."/>
            <person name="Culley D."/>
            <person name="Daum C."/>
            <person name="Ezra D."/>
            <person name="Gonzalez J."/>
            <person name="Henrissat B."/>
            <person name="Kuo A."/>
            <person name="Liang C."/>
            <person name="Lipzen A."/>
            <person name="Lutzoni F."/>
            <person name="Magnuson J."/>
            <person name="Mondo S."/>
            <person name="Nolan M."/>
            <person name="Ohm R."/>
            <person name="Pangilinan J."/>
            <person name="Park H.-J."/>
            <person name="Ramirez L."/>
            <person name="Alfaro M."/>
            <person name="Sun H."/>
            <person name="Tritt A."/>
            <person name="Yoshinaga Y."/>
            <person name="Zwiers L.-H."/>
            <person name="Turgeon B."/>
            <person name="Goodwin S."/>
            <person name="Spatafora J."/>
            <person name="Crous P."/>
            <person name="Grigoriev I."/>
        </authorList>
    </citation>
    <scope>NUCLEOTIDE SEQUENCE</scope>
    <source>
        <strain evidence="3">CBS 115976</strain>
    </source>
</reference>
<evidence type="ECO:0000313" key="4">
    <source>
        <dbReference type="Proteomes" id="UP000799302"/>
    </source>
</evidence>
<dbReference type="InterPro" id="IPR008972">
    <property type="entry name" value="Cupredoxin"/>
</dbReference>
<dbReference type="OrthoDB" id="2331100at2759"/>
<gene>
    <name evidence="3" type="ORF">BT63DRAFT_409965</name>
</gene>
<protein>
    <recommendedName>
        <fullName evidence="5">Cupredoxin</fullName>
    </recommendedName>
</protein>
<dbReference type="InterPro" id="IPR052953">
    <property type="entry name" value="Ser-rich/MCO-related"/>
</dbReference>
<dbReference type="PANTHER" id="PTHR34883">
    <property type="entry name" value="SERINE-RICH PROTEIN, PUTATIVE-RELATED-RELATED"/>
    <property type="match status" value="1"/>
</dbReference>
<feature type="compositionally biased region" description="Low complexity" evidence="1">
    <location>
        <begin position="270"/>
        <end position="289"/>
    </location>
</feature>